<dbReference type="AlphaFoldDB" id="A0A7N2MBZ1"/>
<protein>
    <submittedName>
        <fullName evidence="8">Uncharacterized protein</fullName>
    </submittedName>
</protein>
<dbReference type="InParanoid" id="A0A7N2MBZ1"/>
<comment type="similarity">
    <text evidence="6">Belongs to the DESIGUAL family.</text>
</comment>
<evidence type="ECO:0000256" key="1">
    <source>
        <dbReference type="ARBA" id="ARBA00004127"/>
    </source>
</evidence>
<evidence type="ECO:0000256" key="3">
    <source>
        <dbReference type="ARBA" id="ARBA00022729"/>
    </source>
</evidence>
<dbReference type="Pfam" id="PF06749">
    <property type="entry name" value="DUF1218"/>
    <property type="match status" value="1"/>
</dbReference>
<keyword evidence="4 7" id="KW-1133">Transmembrane helix</keyword>
<dbReference type="InterPro" id="IPR009606">
    <property type="entry name" value="DEAL/Modifying_wall_lignin1/2"/>
</dbReference>
<keyword evidence="9" id="KW-1185">Reference proteome</keyword>
<evidence type="ECO:0000256" key="5">
    <source>
        <dbReference type="ARBA" id="ARBA00023136"/>
    </source>
</evidence>
<name>A0A7N2MBZ1_QUELO</name>
<organism evidence="8 9">
    <name type="scientific">Quercus lobata</name>
    <name type="common">Valley oak</name>
    <dbReference type="NCBI Taxonomy" id="97700"/>
    <lineage>
        <taxon>Eukaryota</taxon>
        <taxon>Viridiplantae</taxon>
        <taxon>Streptophyta</taxon>
        <taxon>Embryophyta</taxon>
        <taxon>Tracheophyta</taxon>
        <taxon>Spermatophyta</taxon>
        <taxon>Magnoliopsida</taxon>
        <taxon>eudicotyledons</taxon>
        <taxon>Gunneridae</taxon>
        <taxon>Pentapetalae</taxon>
        <taxon>rosids</taxon>
        <taxon>fabids</taxon>
        <taxon>Fagales</taxon>
        <taxon>Fagaceae</taxon>
        <taxon>Quercus</taxon>
    </lineage>
</organism>
<gene>
    <name evidence="8" type="primary">LOC115955010</name>
</gene>
<evidence type="ECO:0000313" key="9">
    <source>
        <dbReference type="Proteomes" id="UP000594261"/>
    </source>
</evidence>
<keyword evidence="5 7" id="KW-0472">Membrane</keyword>
<accession>A0A7N2MBZ1</accession>
<evidence type="ECO:0000256" key="7">
    <source>
        <dbReference type="SAM" id="Phobius"/>
    </source>
</evidence>
<keyword evidence="2 7" id="KW-0812">Transmembrane</keyword>
<reference evidence="8" key="2">
    <citation type="submission" date="2021-01" db="UniProtKB">
        <authorList>
            <consortium name="EnsemblPlants"/>
        </authorList>
    </citation>
    <scope>IDENTIFICATION</scope>
</reference>
<dbReference type="EMBL" id="LRBV02000008">
    <property type="status" value="NOT_ANNOTATED_CDS"/>
    <property type="molecule type" value="Genomic_DNA"/>
</dbReference>
<reference evidence="8 9" key="1">
    <citation type="journal article" date="2016" name="G3 (Bethesda)">
        <title>First Draft Assembly and Annotation of the Genome of a California Endemic Oak Quercus lobata Nee (Fagaceae).</title>
        <authorList>
            <person name="Sork V.L."/>
            <person name="Fitz-Gibbon S.T."/>
            <person name="Puiu D."/>
            <person name="Crepeau M."/>
            <person name="Gugger P.F."/>
            <person name="Sherman R."/>
            <person name="Stevens K."/>
            <person name="Langley C.H."/>
            <person name="Pellegrini M."/>
            <person name="Salzberg S.L."/>
        </authorList>
    </citation>
    <scope>NUCLEOTIDE SEQUENCE [LARGE SCALE GENOMIC DNA]</scope>
    <source>
        <strain evidence="8 9">cv. SW786</strain>
    </source>
</reference>
<dbReference type="Gramene" id="QL08p038161:mrna">
    <property type="protein sequence ID" value="QL08p038161:mrna"/>
    <property type="gene ID" value="QL08p038161"/>
</dbReference>
<dbReference type="InterPro" id="IPR052222">
    <property type="entry name" value="DESIGUAL"/>
</dbReference>
<dbReference type="GeneID" id="115955010"/>
<feature type="transmembrane region" description="Helical" evidence="7">
    <location>
        <begin position="60"/>
        <end position="81"/>
    </location>
</feature>
<feature type="transmembrane region" description="Helical" evidence="7">
    <location>
        <begin position="148"/>
        <end position="166"/>
    </location>
</feature>
<evidence type="ECO:0000256" key="2">
    <source>
        <dbReference type="ARBA" id="ARBA00022692"/>
    </source>
</evidence>
<comment type="subcellular location">
    <subcellularLocation>
        <location evidence="1">Endomembrane system</location>
        <topology evidence="1">Multi-pass membrane protein</topology>
    </subcellularLocation>
</comment>
<sequence>MASKIQLVSLVLLHFLIFGALSYALAYMAMKRSSATLVLISDTKSAYCAYAYDDASWLGMFSSISLMCAQMIVMVASSCFVGRNPSPGCSKAWAFAFFIASWVSFFAAEGILLKASIRGAFSFDYVTMFGYMPVGCQNMRKKMFDDGTIYILFTCVTSQIYHLTYWKAQHNV</sequence>
<dbReference type="EnsemblPlants" id="QL08p038161:mrna">
    <property type="protein sequence ID" value="QL08p038161:mrna"/>
    <property type="gene ID" value="QL08p038161"/>
</dbReference>
<keyword evidence="3" id="KW-0732">Signal</keyword>
<evidence type="ECO:0000256" key="4">
    <source>
        <dbReference type="ARBA" id="ARBA00022989"/>
    </source>
</evidence>
<evidence type="ECO:0000256" key="6">
    <source>
        <dbReference type="ARBA" id="ARBA00029467"/>
    </source>
</evidence>
<evidence type="ECO:0000313" key="8">
    <source>
        <dbReference type="EnsemblPlants" id="QL08p038161:mrna"/>
    </source>
</evidence>
<dbReference type="KEGG" id="qlo:115955010"/>
<dbReference type="RefSeq" id="XP_030928892.1">
    <property type="nucleotide sequence ID" value="XM_031073032.1"/>
</dbReference>
<proteinExistence type="inferred from homology"/>
<dbReference type="OrthoDB" id="10464824at2759"/>
<feature type="transmembrane region" description="Helical" evidence="7">
    <location>
        <begin position="93"/>
        <end position="113"/>
    </location>
</feature>
<dbReference type="PANTHER" id="PTHR31769">
    <property type="entry name" value="OS07G0462200 PROTEIN-RELATED"/>
    <property type="match status" value="1"/>
</dbReference>
<dbReference type="Proteomes" id="UP000594261">
    <property type="component" value="Chromosome 8"/>
</dbReference>
<dbReference type="GO" id="GO:0012505">
    <property type="term" value="C:endomembrane system"/>
    <property type="evidence" value="ECO:0007669"/>
    <property type="project" value="UniProtKB-SubCell"/>
</dbReference>